<gene>
    <name evidence="26" type="primary">Grin3b</name>
    <name evidence="26" type="ORF">CICMAG_R01277</name>
</gene>
<keyword evidence="13 23" id="KW-0675">Receptor</keyword>
<evidence type="ECO:0000256" key="22">
    <source>
        <dbReference type="PIRSR" id="PIRSR601508-3"/>
    </source>
</evidence>
<evidence type="ECO:0000256" key="20">
    <source>
        <dbReference type="PIRSR" id="PIRSR601508-1"/>
    </source>
</evidence>
<evidence type="ECO:0000256" key="17">
    <source>
        <dbReference type="ARBA" id="ARBA00023303"/>
    </source>
</evidence>
<dbReference type="PRINTS" id="PR00177">
    <property type="entry name" value="NMDARECEPTOR"/>
</dbReference>
<evidence type="ECO:0000256" key="16">
    <source>
        <dbReference type="ARBA" id="ARBA00023286"/>
    </source>
</evidence>
<keyword evidence="14" id="KW-0325">Glycoprotein</keyword>
<dbReference type="EMBL" id="VXAE01016511">
    <property type="protein sequence ID" value="NXJ42633.1"/>
    <property type="molecule type" value="Genomic_DNA"/>
</dbReference>
<evidence type="ECO:0000259" key="25">
    <source>
        <dbReference type="SMART" id="SM00918"/>
    </source>
</evidence>
<keyword evidence="8 23" id="KW-1133">Transmembrane helix</keyword>
<evidence type="ECO:0000256" key="11">
    <source>
        <dbReference type="ARBA" id="ARBA00023136"/>
    </source>
</evidence>
<keyword evidence="7" id="KW-0460">Magnesium</keyword>
<feature type="non-terminal residue" evidence="26">
    <location>
        <position position="576"/>
    </location>
</feature>
<keyword evidence="27" id="KW-1185">Reference proteome</keyword>
<evidence type="ECO:0000256" key="2">
    <source>
        <dbReference type="ARBA" id="ARBA00022448"/>
    </source>
</evidence>
<keyword evidence="4 23" id="KW-0812">Transmembrane</keyword>
<evidence type="ECO:0000256" key="23">
    <source>
        <dbReference type="RuleBase" id="RU367118"/>
    </source>
</evidence>
<evidence type="ECO:0000256" key="12">
    <source>
        <dbReference type="ARBA" id="ARBA00023157"/>
    </source>
</evidence>
<comment type="function">
    <text evidence="23">Receptor for glutamate that functions as a ligand-gated ion channel in the central nervous system and plays an important role in excitatory synaptic transmission. L-glutamate acts as an excitatory neurotransmitter at many synapses in the central nervous system.</text>
</comment>
<sequence length="576" mass="64543">PVCRQSPFHFHMDRQSSLETLVDVLVSVLQANDWQETSLVLCHPWDVSGFLDLWARRSQLFLRTILDLGYLDEPGASRYLRQHGERFRALSSPVLVLGCDLRRARLIFQAAEELGLLPQEFHWMLGSPLSTSELQTKGLPLGLLAYGEVNRPPLELFIQDAVELVSRAIGSAARVRPDLALLQTTVNCNDRRRAGGESSGLFLSRAVLDALFEELGAKNGSVPRAYKKCCYGYCIDLLEKLAEDVPFDFELYIVGDGKYGAWKNGRWTGLVGDLLSGSAHMAVTSFSINSARSKVIDFTSPFFSTSLGILVRTKDTASPIGAFMWPLHWTMWVGIFVALHTTALFLTLYEWKSPYGMTPHGRNRMKIFSYSSALNLCYAILFGRTVSSKTPKCCTGRFLMNLWAIFCLLVLSSYTANLAAVMVGDKTFEELSGIHDPKLHHPSQGFRFGTVWESSAEEYIKKSFPEMHEHMRRYNVPATPAGVTMLKTEPPKLNAFIMDKSLLDYEVSIDSDCKLLTVGKPFAIEGYGIGLPQNSLLTSNISEFISRYKSAGFIDLLHDKWYKMVPCGKRVFAVTE</sequence>
<feature type="site" description="Crucial to convey clamshell closure to channel opening" evidence="21">
    <location>
        <position position="431"/>
    </location>
</feature>
<keyword evidence="15 23" id="KW-0628">Postsynaptic cell membrane</keyword>
<keyword evidence="6" id="KW-0106">Calcium</keyword>
<dbReference type="SMART" id="SM00918">
    <property type="entry name" value="Lig_chan-Glu_bd"/>
    <property type="match status" value="1"/>
</dbReference>
<evidence type="ECO:0000256" key="15">
    <source>
        <dbReference type="ARBA" id="ARBA00023257"/>
    </source>
</evidence>
<dbReference type="InterPro" id="IPR015683">
    <property type="entry name" value="Ionotropic_Glu_rcpt"/>
</dbReference>
<dbReference type="Pfam" id="PF00060">
    <property type="entry name" value="Lig_chan"/>
    <property type="match status" value="1"/>
</dbReference>
<dbReference type="GO" id="GO:0038023">
    <property type="term" value="F:signaling receptor activity"/>
    <property type="evidence" value="ECO:0007669"/>
    <property type="project" value="InterPro"/>
</dbReference>
<dbReference type="InterPro" id="IPR019594">
    <property type="entry name" value="Glu/Gly-bd"/>
</dbReference>
<keyword evidence="3 23" id="KW-1003">Cell membrane</keyword>
<comment type="catalytic activity">
    <reaction evidence="19">
        <text>Ca(2+)(in) = Ca(2+)(out)</text>
        <dbReference type="Rhea" id="RHEA:29671"/>
        <dbReference type="ChEBI" id="CHEBI:29108"/>
    </reaction>
</comment>
<comment type="catalytic activity">
    <reaction evidence="18">
        <text>Na(+)(in) = Na(+)(out)</text>
        <dbReference type="Rhea" id="RHEA:34963"/>
        <dbReference type="ChEBI" id="CHEBI:29101"/>
    </reaction>
</comment>
<keyword evidence="12 22" id="KW-1015">Disulfide bond</keyword>
<keyword evidence="5" id="KW-0732">Signal</keyword>
<keyword evidence="16 23" id="KW-1071">Ligand-gated ion channel</keyword>
<evidence type="ECO:0000313" key="27">
    <source>
        <dbReference type="Proteomes" id="UP000537039"/>
    </source>
</evidence>
<keyword evidence="10 23" id="KW-0406">Ion transport</keyword>
<feature type="non-terminal residue" evidence="26">
    <location>
        <position position="1"/>
    </location>
</feature>
<comment type="caution">
    <text evidence="26">The sequence shown here is derived from an EMBL/GenBank/DDBJ whole genome shotgun (WGS) entry which is preliminary data.</text>
</comment>
<evidence type="ECO:0000256" key="6">
    <source>
        <dbReference type="ARBA" id="ARBA00022837"/>
    </source>
</evidence>
<feature type="disulfide bond" evidence="22">
    <location>
        <begin position="513"/>
        <end position="567"/>
    </location>
</feature>
<feature type="binding site" evidence="20">
    <location>
        <position position="455"/>
    </location>
    <ligand>
        <name>L-glutamate</name>
        <dbReference type="ChEBI" id="CHEBI:29985"/>
    </ligand>
</feature>
<dbReference type="FunFam" id="3.40.190.10:FF:000045">
    <property type="entry name" value="Putative glutamate receptor ionotropic NMDA 3A"/>
    <property type="match status" value="1"/>
</dbReference>
<proteinExistence type="inferred from homology"/>
<dbReference type="Pfam" id="PF10613">
    <property type="entry name" value="Lig_chan-Glu_bd"/>
    <property type="match status" value="1"/>
</dbReference>
<dbReference type="Gene3D" id="3.40.190.10">
    <property type="entry name" value="Periplasmic binding protein-like II"/>
    <property type="match status" value="4"/>
</dbReference>
<keyword evidence="17 23" id="KW-0407">Ion channel</keyword>
<feature type="domain" description="Ionotropic glutamate receptor C-terminal" evidence="24">
    <location>
        <begin position="214"/>
        <end position="564"/>
    </location>
</feature>
<evidence type="ECO:0000256" key="1">
    <source>
        <dbReference type="ARBA" id="ARBA00004651"/>
    </source>
</evidence>
<feature type="site" description="Interaction with the cone snail toxin Con-ikot-ikot" evidence="21">
    <location>
        <position position="461"/>
    </location>
</feature>
<evidence type="ECO:0000256" key="14">
    <source>
        <dbReference type="ARBA" id="ARBA00023180"/>
    </source>
</evidence>
<evidence type="ECO:0000313" key="26">
    <source>
        <dbReference type="EMBL" id="NXJ42633.1"/>
    </source>
</evidence>
<comment type="similarity">
    <text evidence="23">Belongs to the glutamate-gated ion channel (TC 1.A.10.1) family.</text>
</comment>
<feature type="transmembrane region" description="Helical" evidence="23">
    <location>
        <begin position="398"/>
        <end position="423"/>
    </location>
</feature>
<accession>A0A7L0B5Q9</accession>
<dbReference type="GO" id="GO:0045211">
    <property type="term" value="C:postsynaptic membrane"/>
    <property type="evidence" value="ECO:0007669"/>
    <property type="project" value="UniProtKB-SubCell"/>
</dbReference>
<dbReference type="InterPro" id="IPR001320">
    <property type="entry name" value="Iontro_rcpt_C"/>
</dbReference>
<dbReference type="Gene3D" id="3.40.50.2300">
    <property type="match status" value="1"/>
</dbReference>
<feature type="transmembrane region" description="Helical" evidence="23">
    <location>
        <begin position="367"/>
        <end position="386"/>
    </location>
</feature>
<evidence type="ECO:0000256" key="4">
    <source>
        <dbReference type="ARBA" id="ARBA00022692"/>
    </source>
</evidence>
<keyword evidence="11 23" id="KW-0472">Membrane</keyword>
<comment type="subcellular location">
    <subcellularLocation>
        <location evidence="1">Cell membrane</location>
        <topology evidence="1">Multi-pass membrane protein</topology>
    </subcellularLocation>
    <subcellularLocation>
        <location evidence="23">Postsynaptic cell membrane</location>
        <topology evidence="23">Multi-pass membrane protein</topology>
    </subcellularLocation>
</comment>
<evidence type="ECO:0000256" key="3">
    <source>
        <dbReference type="ARBA" id="ARBA00022475"/>
    </source>
</evidence>
<evidence type="ECO:0000256" key="18">
    <source>
        <dbReference type="ARBA" id="ARBA00036239"/>
    </source>
</evidence>
<feature type="binding site" evidence="20">
    <location>
        <position position="287"/>
    </location>
    <ligand>
        <name>L-glutamate</name>
        <dbReference type="ChEBI" id="CHEBI:29985"/>
    </ligand>
</feature>
<evidence type="ECO:0000256" key="10">
    <source>
        <dbReference type="ARBA" id="ARBA00023065"/>
    </source>
</evidence>
<evidence type="ECO:0000256" key="19">
    <source>
        <dbReference type="ARBA" id="ARBA00036634"/>
    </source>
</evidence>
<evidence type="ECO:0000256" key="8">
    <source>
        <dbReference type="ARBA" id="ARBA00022989"/>
    </source>
</evidence>
<keyword evidence="2 23" id="KW-0813">Transport</keyword>
<evidence type="ECO:0000256" key="21">
    <source>
        <dbReference type="PIRSR" id="PIRSR601508-2"/>
    </source>
</evidence>
<dbReference type="Proteomes" id="UP000537039">
    <property type="component" value="Unassembled WGS sequence"/>
</dbReference>
<dbReference type="CDD" id="cd13720">
    <property type="entry name" value="PBP2_iGluR_NMDA_Nr3"/>
    <property type="match status" value="1"/>
</dbReference>
<evidence type="ECO:0000256" key="13">
    <source>
        <dbReference type="ARBA" id="ARBA00023170"/>
    </source>
</evidence>
<evidence type="ECO:0000259" key="24">
    <source>
        <dbReference type="SMART" id="SM00079"/>
    </source>
</evidence>
<keyword evidence="9 23" id="KW-0770">Synapse</keyword>
<evidence type="ECO:0000256" key="5">
    <source>
        <dbReference type="ARBA" id="ARBA00022729"/>
    </source>
</evidence>
<dbReference type="SMART" id="SM00079">
    <property type="entry name" value="PBPe"/>
    <property type="match status" value="1"/>
</dbReference>
<organism evidence="26 27">
    <name type="scientific">Ciconia maguari</name>
    <dbReference type="NCBI Taxonomy" id="52777"/>
    <lineage>
        <taxon>Eukaryota</taxon>
        <taxon>Metazoa</taxon>
        <taxon>Chordata</taxon>
        <taxon>Craniata</taxon>
        <taxon>Vertebrata</taxon>
        <taxon>Euteleostomi</taxon>
        <taxon>Archelosauria</taxon>
        <taxon>Archosauria</taxon>
        <taxon>Dinosauria</taxon>
        <taxon>Saurischia</taxon>
        <taxon>Theropoda</taxon>
        <taxon>Coelurosauria</taxon>
        <taxon>Aves</taxon>
        <taxon>Neognathae</taxon>
        <taxon>Neoaves</taxon>
        <taxon>Aequornithes</taxon>
        <taxon>Ciconiiformes</taxon>
        <taxon>Ciconiidae</taxon>
        <taxon>Ciconia</taxon>
    </lineage>
</organism>
<evidence type="ECO:0000256" key="9">
    <source>
        <dbReference type="ARBA" id="ARBA00023018"/>
    </source>
</evidence>
<feature type="binding site" evidence="20">
    <location>
        <position position="292"/>
    </location>
    <ligand>
        <name>L-glutamate</name>
        <dbReference type="ChEBI" id="CHEBI:29985"/>
    </ligand>
</feature>
<feature type="binding site" evidence="20">
    <location>
        <position position="499"/>
    </location>
    <ligand>
        <name>L-glutamate</name>
        <dbReference type="ChEBI" id="CHEBI:29985"/>
    </ligand>
</feature>
<dbReference type="GO" id="GO:0015276">
    <property type="term" value="F:ligand-gated monoatomic ion channel activity"/>
    <property type="evidence" value="ECO:0007669"/>
    <property type="project" value="InterPro"/>
</dbReference>
<dbReference type="InterPro" id="IPR001508">
    <property type="entry name" value="Iono_Glu_rcpt_met"/>
</dbReference>
<dbReference type="FunFam" id="3.40.190.10:FF:000066">
    <property type="entry name" value="Glutamate receptor ionotropic, NMDA 3A"/>
    <property type="match status" value="1"/>
</dbReference>
<dbReference type="AlphaFoldDB" id="A0A7L0B5Q9"/>
<dbReference type="SUPFAM" id="SSF53850">
    <property type="entry name" value="Periplasmic binding protein-like II"/>
    <property type="match status" value="1"/>
</dbReference>
<reference evidence="26 27" key="1">
    <citation type="submission" date="2019-09" db="EMBL/GenBank/DDBJ databases">
        <title>Bird 10,000 Genomes (B10K) Project - Family phase.</title>
        <authorList>
            <person name="Zhang G."/>
        </authorList>
    </citation>
    <scope>NUCLEOTIDE SEQUENCE [LARGE SCALE GENOMIC DNA]</scope>
    <source>
        <strain evidence="26">B10K-DU-001-47</strain>
        <tissue evidence="26">Muscle</tissue>
    </source>
</reference>
<feature type="transmembrane region" description="Helical" evidence="23">
    <location>
        <begin position="323"/>
        <end position="346"/>
    </location>
</feature>
<feature type="domain" description="Ionotropic glutamate receptor L-glutamate and glycine-binding" evidence="25">
    <location>
        <begin position="223"/>
        <end position="276"/>
    </location>
</feature>
<protein>
    <recommendedName>
        <fullName evidence="23">Glutamate receptor</fullName>
    </recommendedName>
</protein>
<evidence type="ECO:0000256" key="7">
    <source>
        <dbReference type="ARBA" id="ARBA00022842"/>
    </source>
</evidence>
<dbReference type="PANTHER" id="PTHR18966">
    <property type="entry name" value="IONOTROPIC GLUTAMATE RECEPTOR"/>
    <property type="match status" value="1"/>
</dbReference>
<name>A0A7L0B5Q9_9AVES</name>